<dbReference type="GO" id="GO:0016887">
    <property type="term" value="F:ATP hydrolysis activity"/>
    <property type="evidence" value="ECO:0007669"/>
    <property type="project" value="InterPro"/>
</dbReference>
<dbReference type="AlphaFoldDB" id="A0A221KB79"/>
<gene>
    <name evidence="2" type="ORF">VITFI_CDS0487</name>
</gene>
<feature type="domain" description="ATPase AAA-type core" evidence="1">
    <location>
        <begin position="112"/>
        <end position="223"/>
    </location>
</feature>
<dbReference type="InterPro" id="IPR027417">
    <property type="entry name" value="P-loop_NTPase"/>
</dbReference>
<name>A0A221KB79_VITFI</name>
<sequence length="319" mass="36315">MTDSKRERLGFRVHQNPAISPTWGGTFDFWQESWFACGYGPFRRVSGAAQDVQKVMSAPVAERFVTMFQDSASLAEADIWLRQLNYKKLEGRPQAAETLSVVMDVLRDEFLPNQITVDRVDSEGLWLRDRNGAHLSWHDMSDGYRSALAMLADILRHMINFYGIDGLVARNDQGHLYITRSGVILIDEVDAHLHPSWQRQIGFWLKKRFPKVQFLVTSHSPLVCQAADPNGLFWLPDPGSDETPRALTPDEYQTIISSRPDTILRSPAFGLSNTRSDPVAEKRIRYAELKTRQRRLNNLSPEESTELAALAPFINLDED</sequence>
<dbReference type="Proteomes" id="UP000199729">
    <property type="component" value="Chromosome"/>
</dbReference>
<reference evidence="2 3" key="1">
    <citation type="submission" date="2017-07" db="EMBL/GenBank/DDBJ databases">
        <title>Complete Genome Sequence of the cosmetic ferment Vitreoscilla filiformis (ATCC15551).</title>
        <authorList>
            <person name="Contreras S."/>
            <person name="Sagory-Zalkind P."/>
            <person name="Blanquart H."/>
            <person name="Iltis A."/>
            <person name="Morand S.C."/>
        </authorList>
    </citation>
    <scope>NUCLEOTIDE SEQUENCE [LARGE SCALE GENOMIC DNA]</scope>
    <source>
        <strain evidence="2 3">ATCC 15551</strain>
    </source>
</reference>
<evidence type="ECO:0000313" key="2">
    <source>
        <dbReference type="EMBL" id="ASM76266.1"/>
    </source>
</evidence>
<dbReference type="InterPro" id="IPR051396">
    <property type="entry name" value="Bact_Antivir_Def_Nuclease"/>
</dbReference>
<dbReference type="PANTHER" id="PTHR43581">
    <property type="entry name" value="ATP/GTP PHOSPHATASE"/>
    <property type="match status" value="1"/>
</dbReference>
<dbReference type="SUPFAM" id="SSF52540">
    <property type="entry name" value="P-loop containing nucleoside triphosphate hydrolases"/>
    <property type="match status" value="1"/>
</dbReference>
<organism evidence="2 3">
    <name type="scientific">Vitreoscilla filiformis</name>
    <dbReference type="NCBI Taxonomy" id="63"/>
    <lineage>
        <taxon>Bacteria</taxon>
        <taxon>Pseudomonadati</taxon>
        <taxon>Pseudomonadota</taxon>
        <taxon>Betaproteobacteria</taxon>
        <taxon>Neisseriales</taxon>
        <taxon>Neisseriaceae</taxon>
        <taxon>Vitreoscilla</taxon>
    </lineage>
</organism>
<evidence type="ECO:0000313" key="3">
    <source>
        <dbReference type="Proteomes" id="UP000199729"/>
    </source>
</evidence>
<keyword evidence="3" id="KW-1185">Reference proteome</keyword>
<dbReference type="KEGG" id="vff:VITFI_CDS0487"/>
<dbReference type="InterPro" id="IPR003959">
    <property type="entry name" value="ATPase_AAA_core"/>
</dbReference>
<dbReference type="Pfam" id="PF13304">
    <property type="entry name" value="AAA_21"/>
    <property type="match status" value="1"/>
</dbReference>
<dbReference type="EMBL" id="CP022423">
    <property type="protein sequence ID" value="ASM76266.1"/>
    <property type="molecule type" value="Genomic_DNA"/>
</dbReference>
<dbReference type="PANTHER" id="PTHR43581:SF2">
    <property type="entry name" value="EXCINUCLEASE ATPASE SUBUNIT"/>
    <property type="match status" value="1"/>
</dbReference>
<proteinExistence type="predicted"/>
<dbReference type="Gene3D" id="3.40.50.300">
    <property type="entry name" value="P-loop containing nucleotide triphosphate hydrolases"/>
    <property type="match status" value="1"/>
</dbReference>
<protein>
    <submittedName>
        <fullName evidence="2">ATPase-like protein</fullName>
    </submittedName>
</protein>
<evidence type="ECO:0000259" key="1">
    <source>
        <dbReference type="Pfam" id="PF13304"/>
    </source>
</evidence>
<accession>A0A221KB79</accession>
<dbReference type="GO" id="GO:0005524">
    <property type="term" value="F:ATP binding"/>
    <property type="evidence" value="ECO:0007669"/>
    <property type="project" value="InterPro"/>
</dbReference>